<gene>
    <name evidence="10" type="ORF">BJ554DRAFT_5658</name>
</gene>
<evidence type="ECO:0000256" key="1">
    <source>
        <dbReference type="ARBA" id="ARBA00004611"/>
    </source>
</evidence>
<keyword evidence="11" id="KW-1185">Reference proteome</keyword>
<comment type="similarity">
    <text evidence="2">Belongs to the RIB43A family.</text>
</comment>
<evidence type="ECO:0000256" key="6">
    <source>
        <dbReference type="ARBA" id="ARBA00023069"/>
    </source>
</evidence>
<reference evidence="10 11" key="1">
    <citation type="journal article" name="Sci. Rep.">
        <title>Genome-scale phylogenetic analyses confirm Olpidium as the closest living zoosporic fungus to the non-flagellated, terrestrial fungi.</title>
        <authorList>
            <person name="Chang Y."/>
            <person name="Rochon D."/>
            <person name="Sekimoto S."/>
            <person name="Wang Y."/>
            <person name="Chovatia M."/>
            <person name="Sandor L."/>
            <person name="Salamov A."/>
            <person name="Grigoriev I.V."/>
            <person name="Stajich J.E."/>
            <person name="Spatafora J.W."/>
        </authorList>
    </citation>
    <scope>NUCLEOTIDE SEQUENCE [LARGE SCALE GENOMIC DNA]</scope>
    <source>
        <strain evidence="10">S191</strain>
    </source>
</reference>
<evidence type="ECO:0000256" key="3">
    <source>
        <dbReference type="ARBA" id="ARBA00022490"/>
    </source>
</evidence>
<keyword evidence="5" id="KW-0175">Coiled coil</keyword>
<evidence type="ECO:0000313" key="11">
    <source>
        <dbReference type="Proteomes" id="UP000673691"/>
    </source>
</evidence>
<evidence type="ECO:0000256" key="5">
    <source>
        <dbReference type="ARBA" id="ARBA00023054"/>
    </source>
</evidence>
<comment type="subcellular location">
    <subcellularLocation>
        <location evidence="1">Cytoplasm</location>
        <location evidence="1">Cytoskeleton</location>
        <location evidence="1">Flagellum axoneme</location>
    </subcellularLocation>
</comment>
<evidence type="ECO:0000313" key="10">
    <source>
        <dbReference type="EMBL" id="KAG5462057.1"/>
    </source>
</evidence>
<proteinExistence type="inferred from homology"/>
<dbReference type="OrthoDB" id="429119at2759"/>
<name>A0A8H7ZZ73_9FUNG</name>
<dbReference type="Pfam" id="PF05914">
    <property type="entry name" value="RIB43A"/>
    <property type="match status" value="1"/>
</dbReference>
<dbReference type="InterPro" id="IPR008805">
    <property type="entry name" value="RIB43A"/>
</dbReference>
<evidence type="ECO:0000256" key="7">
    <source>
        <dbReference type="ARBA" id="ARBA00023212"/>
    </source>
</evidence>
<keyword evidence="3" id="KW-0963">Cytoplasm</keyword>
<keyword evidence="4" id="KW-0282">Flagellum</keyword>
<dbReference type="Proteomes" id="UP000673691">
    <property type="component" value="Unassembled WGS sequence"/>
</dbReference>
<dbReference type="PANTHER" id="PTHR14517:SF6">
    <property type="entry name" value="RE41410P"/>
    <property type="match status" value="1"/>
</dbReference>
<comment type="subunit">
    <text evidence="9">Microtubule inner protein component of sperm flagellar doublet microtubules.</text>
</comment>
<evidence type="ECO:0000256" key="4">
    <source>
        <dbReference type="ARBA" id="ARBA00022846"/>
    </source>
</evidence>
<keyword evidence="7" id="KW-0206">Cytoskeleton</keyword>
<protein>
    <submittedName>
        <fullName evidence="10">RIB43A-domain-containing protein</fullName>
    </submittedName>
</protein>
<comment type="caution">
    <text evidence="10">The sequence shown here is derived from an EMBL/GenBank/DDBJ whole genome shotgun (WGS) entry which is preliminary data.</text>
</comment>
<accession>A0A8H7ZZ73</accession>
<dbReference type="EMBL" id="JAEFCI010002703">
    <property type="protein sequence ID" value="KAG5462057.1"/>
    <property type="molecule type" value="Genomic_DNA"/>
</dbReference>
<dbReference type="AlphaFoldDB" id="A0A8H7ZZ73"/>
<sequence>MKELFKKFTPRTSWLQRQAQRVDAEWRVGGGAVAKIPISLVLLVPPPPSRDTSGSPTGIFARPCVIDSPFSFGARPCLPSPSAPPPTRHFSEERTTTDGKMYKVEIIAEPDAQDLAVLRRREREEQRKRRIFNPKLRVIGIDVKALEEQIEAKNRRKLLNDLRDKNFESAVTNNNTILEVLEKRALRARREQLQEINKYRLANQRQEYRREYDLNMPSKQRNELLKMDGYTDNGAPPPVSGLQGFGGEDKEAAERARLQKEQMKVWMIENLLEKKKGKEKEAQEKR</sequence>
<organism evidence="10 11">
    <name type="scientific">Olpidium bornovanus</name>
    <dbReference type="NCBI Taxonomy" id="278681"/>
    <lineage>
        <taxon>Eukaryota</taxon>
        <taxon>Fungi</taxon>
        <taxon>Fungi incertae sedis</taxon>
        <taxon>Olpidiomycota</taxon>
        <taxon>Olpidiomycotina</taxon>
        <taxon>Olpidiomycetes</taxon>
        <taxon>Olpidiales</taxon>
        <taxon>Olpidiaceae</taxon>
        <taxon>Olpidium</taxon>
    </lineage>
</organism>
<keyword evidence="8" id="KW-0966">Cell projection</keyword>
<evidence type="ECO:0000256" key="2">
    <source>
        <dbReference type="ARBA" id="ARBA00006875"/>
    </source>
</evidence>
<evidence type="ECO:0000256" key="8">
    <source>
        <dbReference type="ARBA" id="ARBA00023273"/>
    </source>
</evidence>
<keyword evidence="6" id="KW-0969">Cilium</keyword>
<dbReference type="PANTHER" id="PTHR14517">
    <property type="entry name" value="RIB43A-RELATED"/>
    <property type="match status" value="1"/>
</dbReference>
<evidence type="ECO:0000256" key="9">
    <source>
        <dbReference type="ARBA" id="ARBA00046435"/>
    </source>
</evidence>